<dbReference type="Pfam" id="PF00296">
    <property type="entry name" value="Bac_luciferase"/>
    <property type="match status" value="1"/>
</dbReference>
<evidence type="ECO:0000256" key="1">
    <source>
        <dbReference type="ARBA" id="ARBA00023002"/>
    </source>
</evidence>
<dbReference type="PANTHER" id="PTHR30137">
    <property type="entry name" value="LUCIFERASE-LIKE MONOOXYGENASE"/>
    <property type="match status" value="1"/>
</dbReference>
<dbReference type="InterPro" id="IPR050766">
    <property type="entry name" value="Bact_Lucif_Oxidored"/>
</dbReference>
<accession>A0A160V8C2</accession>
<organism evidence="4">
    <name type="scientific">hydrothermal vent metagenome</name>
    <dbReference type="NCBI Taxonomy" id="652676"/>
    <lineage>
        <taxon>unclassified sequences</taxon>
        <taxon>metagenomes</taxon>
        <taxon>ecological metagenomes</taxon>
    </lineage>
</organism>
<dbReference type="InterPro" id="IPR036661">
    <property type="entry name" value="Luciferase-like_sf"/>
</dbReference>
<dbReference type="PANTHER" id="PTHR30137:SF8">
    <property type="entry name" value="BLR5498 PROTEIN"/>
    <property type="match status" value="1"/>
</dbReference>
<dbReference type="GO" id="GO:0047646">
    <property type="term" value="F:alkanal monooxygenase (FMN-linked) activity"/>
    <property type="evidence" value="ECO:0007669"/>
    <property type="project" value="UniProtKB-EC"/>
</dbReference>
<keyword evidence="2 4" id="KW-0503">Monooxygenase</keyword>
<dbReference type="InterPro" id="IPR011251">
    <property type="entry name" value="Luciferase-like_dom"/>
</dbReference>
<feature type="domain" description="Luciferase-like" evidence="3">
    <location>
        <begin position="1"/>
        <end position="312"/>
    </location>
</feature>
<reference evidence="4" key="1">
    <citation type="submission" date="2015-10" db="EMBL/GenBank/DDBJ databases">
        <authorList>
            <person name="Gilbert D.G."/>
        </authorList>
    </citation>
    <scope>NUCLEOTIDE SEQUENCE</scope>
</reference>
<dbReference type="AlphaFoldDB" id="A0A160V8C2"/>
<dbReference type="GO" id="GO:0005829">
    <property type="term" value="C:cytosol"/>
    <property type="evidence" value="ECO:0007669"/>
    <property type="project" value="TreeGrafter"/>
</dbReference>
<dbReference type="EC" id="1.14.14.3" evidence="4"/>
<name>A0A160V8C2_9ZZZZ</name>
<evidence type="ECO:0000256" key="2">
    <source>
        <dbReference type="ARBA" id="ARBA00023033"/>
    </source>
</evidence>
<sequence length="346" mass="38055">MRFGSFVFSISADQIADHDVIAQTLSEIELAEEVGFDAVWLTEHHFDGAVAYADPVVFGAAVAARTKRVLIGFAVVEMALHHPVRLAVQTSLLDHLSNGRLIMGTGRGSAFNEYEYIGYGITLEQGREMLDEAEELLIKAWTGKDVVHKGRFWDLSFPGLRPQPYQKPHPPIVRACISEDSMVAMGKAGRPVLIGVQTLDTLKRRFGLYQEALENSGLSEVDIEKTKDQTWAQRALFVCDSDQEGLEVAEAGLARYKAHLLDARVRFNPGGAPPPPPGTPPPAGEMVEHAFLAGTPATVSGKMEELRDLGVRNMLLNPNVGQIPSKQVEKSLRMFGEQVLPRFKDE</sequence>
<dbReference type="EMBL" id="FAXA01000167">
    <property type="protein sequence ID" value="CUV02008.1"/>
    <property type="molecule type" value="Genomic_DNA"/>
</dbReference>
<evidence type="ECO:0000313" key="4">
    <source>
        <dbReference type="EMBL" id="CUV02008.1"/>
    </source>
</evidence>
<keyword evidence="1 4" id="KW-0560">Oxidoreductase</keyword>
<dbReference type="SUPFAM" id="SSF51679">
    <property type="entry name" value="Bacterial luciferase-like"/>
    <property type="match status" value="1"/>
</dbReference>
<protein>
    <submittedName>
        <fullName evidence="4">Alkanal monooxygenase alpha chain</fullName>
        <ecNumber evidence="4">1.14.14.3</ecNumber>
    </submittedName>
</protein>
<dbReference type="Gene3D" id="3.20.20.30">
    <property type="entry name" value="Luciferase-like domain"/>
    <property type="match status" value="1"/>
</dbReference>
<evidence type="ECO:0000259" key="3">
    <source>
        <dbReference type="Pfam" id="PF00296"/>
    </source>
</evidence>
<proteinExistence type="predicted"/>
<gene>
    <name evidence="4" type="ORF">MGWOODY_Clf831</name>
</gene>